<evidence type="ECO:0000313" key="2">
    <source>
        <dbReference type="EMBL" id="CAA9219130.1"/>
    </source>
</evidence>
<proteinExistence type="predicted"/>
<feature type="region of interest" description="Disordered" evidence="1">
    <location>
        <begin position="81"/>
        <end position="124"/>
    </location>
</feature>
<feature type="region of interest" description="Disordered" evidence="1">
    <location>
        <begin position="11"/>
        <end position="48"/>
    </location>
</feature>
<feature type="compositionally biased region" description="Low complexity" evidence="1">
    <location>
        <begin position="95"/>
        <end position="107"/>
    </location>
</feature>
<dbReference type="EMBL" id="CADCTG010000055">
    <property type="protein sequence ID" value="CAA9219130.1"/>
    <property type="molecule type" value="Genomic_DNA"/>
</dbReference>
<evidence type="ECO:0000256" key="1">
    <source>
        <dbReference type="SAM" id="MobiDB-lite"/>
    </source>
</evidence>
<gene>
    <name evidence="2" type="ORF">AVDCRST_MAG08-500</name>
</gene>
<name>A0A6J4HDG9_9PROT</name>
<sequence length="124" mass="13500">WRAPSAYCSCPADTSAPTTPWCWPPARRRSGGTRCSSPPTPAAACSSNPALCSPTRAKRRWRPAASPASARCWRRRRSWACAASPAKPASKRRTSPAGPWRPGWRRPASPPSCPRSATGRWCRS</sequence>
<organism evidence="2">
    <name type="scientific">uncultured Acetobacteraceae bacterium</name>
    <dbReference type="NCBI Taxonomy" id="169975"/>
    <lineage>
        <taxon>Bacteria</taxon>
        <taxon>Pseudomonadati</taxon>
        <taxon>Pseudomonadota</taxon>
        <taxon>Alphaproteobacteria</taxon>
        <taxon>Acetobacterales</taxon>
        <taxon>Acetobacteraceae</taxon>
        <taxon>environmental samples</taxon>
    </lineage>
</organism>
<protein>
    <submittedName>
        <fullName evidence="2">Uncharacterized protein</fullName>
    </submittedName>
</protein>
<dbReference type="AlphaFoldDB" id="A0A6J4HDG9"/>
<feature type="non-terminal residue" evidence="2">
    <location>
        <position position="1"/>
    </location>
</feature>
<feature type="non-terminal residue" evidence="2">
    <location>
        <position position="124"/>
    </location>
</feature>
<accession>A0A6J4HDG9</accession>
<reference evidence="2" key="1">
    <citation type="submission" date="2020-02" db="EMBL/GenBank/DDBJ databases">
        <authorList>
            <person name="Meier V. D."/>
        </authorList>
    </citation>
    <scope>NUCLEOTIDE SEQUENCE</scope>
    <source>
        <strain evidence="2">AVDCRST_MAG08</strain>
    </source>
</reference>